<dbReference type="Gene3D" id="3.40.630.30">
    <property type="match status" value="1"/>
</dbReference>
<keyword evidence="2" id="KW-1185">Reference proteome</keyword>
<dbReference type="PANTHER" id="PTHR41368">
    <property type="entry name" value="PROTEIN YGHO"/>
    <property type="match status" value="1"/>
</dbReference>
<dbReference type="eggNOG" id="COG0456">
    <property type="taxonomic scope" value="Bacteria"/>
</dbReference>
<dbReference type="SUPFAM" id="SSF55729">
    <property type="entry name" value="Acyl-CoA N-acyltransferases (Nat)"/>
    <property type="match status" value="1"/>
</dbReference>
<dbReference type="HOGENOM" id="CLU_053649_0_0_5"/>
<protein>
    <recommendedName>
        <fullName evidence="3">N-acetyltransferase domain-containing protein</fullName>
    </recommendedName>
</protein>
<dbReference type="AlphaFoldDB" id="Q2GB33"/>
<dbReference type="InterPro" id="IPR016181">
    <property type="entry name" value="Acyl_CoA_acyltransferase"/>
</dbReference>
<sequence length="404" mass="45543">MNRSSPGKSRLPANKGKIVAQGEVIITPVSGKADRKAFIDLAYRLNADDPNWVPPLRMEAEELITPGKNPFFEHADVQLFLARRGGAVVGRISAHIDRLALAMDPQQGMGPGTGNWGLLEAEDEAVARALIGRAEEWLREKGMTRVLAPLSMSIWEEPGQLVKGFDHPPTVMMGHQPERYDAYIKALGYQPAKTLNTYELDITKDFPPLIQRIVQSGHKNAKIRIRNVDKSRFDEEAALILDILNDAWSDNWGFVPFTDTEIKYAGKKFKPIVREDLIMVAEYEGEPVAFMMTLPDLNEVLKPMGGKLFPFNWAKLLLWLRKPRVRTMRVPLMGVRKRLQASRLASQLAFMMIEAIRQNSVREYGASRGEIGWILDDNQGMNAIAEAIDSHVNKAYVIYDKPLR</sequence>
<gene>
    <name evidence="1" type="ordered locus">Saro_0492</name>
</gene>
<dbReference type="STRING" id="279238.Saro_0492"/>
<dbReference type="CDD" id="cd04301">
    <property type="entry name" value="NAT_SF"/>
    <property type="match status" value="1"/>
</dbReference>
<dbReference type="InterPro" id="IPR039968">
    <property type="entry name" value="BcerS-like"/>
</dbReference>
<accession>Q2GB33</accession>
<name>Q2GB33_NOVAD</name>
<evidence type="ECO:0000313" key="1">
    <source>
        <dbReference type="EMBL" id="ABD24940.1"/>
    </source>
</evidence>
<dbReference type="PANTHER" id="PTHR41368:SF1">
    <property type="entry name" value="PROTEIN YGHO"/>
    <property type="match status" value="1"/>
</dbReference>
<dbReference type="KEGG" id="nar:Saro_0492"/>
<dbReference type="EMBL" id="CP000248">
    <property type="protein sequence ID" value="ABD24940.1"/>
    <property type="molecule type" value="Genomic_DNA"/>
</dbReference>
<organism evidence="1 2">
    <name type="scientific">Novosphingobium aromaticivorans (strain ATCC 700278 / DSM 12444 / CCUG 56034 / CIP 105152 / NBRC 16084 / F199)</name>
    <dbReference type="NCBI Taxonomy" id="279238"/>
    <lineage>
        <taxon>Bacteria</taxon>
        <taxon>Pseudomonadati</taxon>
        <taxon>Pseudomonadota</taxon>
        <taxon>Alphaproteobacteria</taxon>
        <taxon>Sphingomonadales</taxon>
        <taxon>Sphingomonadaceae</taxon>
        <taxon>Novosphingobium</taxon>
    </lineage>
</organism>
<dbReference type="Proteomes" id="UP000009134">
    <property type="component" value="Chromosome"/>
</dbReference>
<evidence type="ECO:0008006" key="3">
    <source>
        <dbReference type="Google" id="ProtNLM"/>
    </source>
</evidence>
<proteinExistence type="predicted"/>
<reference evidence="2" key="1">
    <citation type="submission" date="2006-01" db="EMBL/GenBank/DDBJ databases">
        <title>Complete sequence of Novosphingobium aromaticivorans DSM 12444.</title>
        <authorList>
            <consortium name="US DOE Joint Genome Institute"/>
            <person name="Copeland A."/>
            <person name="Lucas S."/>
            <person name="Lapidus A."/>
            <person name="Barry K."/>
            <person name="Detter J.C."/>
            <person name="Glavina T."/>
            <person name="Hammon N."/>
            <person name="Israni S."/>
            <person name="Pitluck S."/>
            <person name="Chain P."/>
            <person name="Malfatti S."/>
            <person name="Shin M."/>
            <person name="Vergez L."/>
            <person name="Schmutz J."/>
            <person name="Larimer F."/>
            <person name="Land M."/>
            <person name="Kyrpides N."/>
            <person name="Ivanova N."/>
            <person name="Fredrickson J."/>
            <person name="Balkwill D."/>
            <person name="Romine M.F."/>
            <person name="Richardson P."/>
        </authorList>
    </citation>
    <scope>NUCLEOTIDE SEQUENCE [LARGE SCALE GENOMIC DNA]</scope>
    <source>
        <strain evidence="2">ATCC 700278 / DSM 12444 / CCUG 56034 / CIP 105152 / NBRC 16084 / F199</strain>
    </source>
</reference>
<evidence type="ECO:0000313" key="2">
    <source>
        <dbReference type="Proteomes" id="UP000009134"/>
    </source>
</evidence>